<organism evidence="3 4">
    <name type="scientific">Ambrosia artemisiifolia</name>
    <name type="common">Common ragweed</name>
    <dbReference type="NCBI Taxonomy" id="4212"/>
    <lineage>
        <taxon>Eukaryota</taxon>
        <taxon>Viridiplantae</taxon>
        <taxon>Streptophyta</taxon>
        <taxon>Embryophyta</taxon>
        <taxon>Tracheophyta</taxon>
        <taxon>Spermatophyta</taxon>
        <taxon>Magnoliopsida</taxon>
        <taxon>eudicotyledons</taxon>
        <taxon>Gunneridae</taxon>
        <taxon>Pentapetalae</taxon>
        <taxon>asterids</taxon>
        <taxon>campanulids</taxon>
        <taxon>Asterales</taxon>
        <taxon>Asteraceae</taxon>
        <taxon>Asteroideae</taxon>
        <taxon>Heliantheae alliance</taxon>
        <taxon>Heliantheae</taxon>
        <taxon>Ambrosia</taxon>
    </lineage>
</organism>
<reference evidence="3" key="1">
    <citation type="submission" date="2022-06" db="EMBL/GenBank/DDBJ databases">
        <title>Uncovering the hologenomic basis of an extraordinary plant invasion.</title>
        <authorList>
            <person name="Bieker V.C."/>
            <person name="Martin M.D."/>
            <person name="Gilbert T."/>
            <person name="Hodgins K."/>
            <person name="Battlay P."/>
            <person name="Petersen B."/>
            <person name="Wilson J."/>
        </authorList>
    </citation>
    <scope>NUCLEOTIDE SEQUENCE</scope>
    <source>
        <strain evidence="3">AA19_3_7</strain>
        <tissue evidence="3">Leaf</tissue>
    </source>
</reference>
<dbReference type="PANTHER" id="PTHR32009:SF152">
    <property type="entry name" value="NEUTRAL_ALKALINE INVERTASE"/>
    <property type="match status" value="1"/>
</dbReference>
<sequence>TLEIGNPIASELLEAIETSRIAVVVLSSNFATSKWCLEEIAKIADCMKRGKLDVIPIFYHVSPSDVRHQSNCFEPGFSNHEADPEIAPQKVEIWRSAFREVGAISGLHVTQYRDEAEVVSEILSKILRNLPDTMPIDLLNSLVGIESRVDE</sequence>
<evidence type="ECO:0000313" key="3">
    <source>
        <dbReference type="EMBL" id="KAI7742183.1"/>
    </source>
</evidence>
<keyword evidence="4" id="KW-1185">Reference proteome</keyword>
<protein>
    <recommendedName>
        <fullName evidence="2">TIR domain-containing protein</fullName>
    </recommendedName>
</protein>
<dbReference type="InterPro" id="IPR035897">
    <property type="entry name" value="Toll_tir_struct_dom_sf"/>
</dbReference>
<evidence type="ECO:0000259" key="2">
    <source>
        <dbReference type="PROSITE" id="PS50104"/>
    </source>
</evidence>
<dbReference type="PANTHER" id="PTHR32009">
    <property type="entry name" value="TMV RESISTANCE PROTEIN N-LIKE"/>
    <property type="match status" value="1"/>
</dbReference>
<comment type="caution">
    <text evidence="3">The sequence shown here is derived from an EMBL/GenBank/DDBJ whole genome shotgun (WGS) entry which is preliminary data.</text>
</comment>
<dbReference type="AlphaFoldDB" id="A0AAD5GJN2"/>
<evidence type="ECO:0000313" key="4">
    <source>
        <dbReference type="Proteomes" id="UP001206925"/>
    </source>
</evidence>
<dbReference type="Proteomes" id="UP001206925">
    <property type="component" value="Unassembled WGS sequence"/>
</dbReference>
<evidence type="ECO:0000256" key="1">
    <source>
        <dbReference type="ARBA" id="ARBA00023027"/>
    </source>
</evidence>
<dbReference type="GO" id="GO:0007165">
    <property type="term" value="P:signal transduction"/>
    <property type="evidence" value="ECO:0007669"/>
    <property type="project" value="InterPro"/>
</dbReference>
<feature type="non-terminal residue" evidence="3">
    <location>
        <position position="1"/>
    </location>
</feature>
<dbReference type="InterPro" id="IPR000157">
    <property type="entry name" value="TIR_dom"/>
</dbReference>
<dbReference type="SMART" id="SM00255">
    <property type="entry name" value="TIR"/>
    <property type="match status" value="1"/>
</dbReference>
<feature type="domain" description="TIR" evidence="2">
    <location>
        <begin position="1"/>
        <end position="130"/>
    </location>
</feature>
<dbReference type="PROSITE" id="PS50104">
    <property type="entry name" value="TIR"/>
    <property type="match status" value="1"/>
</dbReference>
<feature type="non-terminal residue" evidence="3">
    <location>
        <position position="151"/>
    </location>
</feature>
<name>A0AAD5GJN2_AMBAR</name>
<accession>A0AAD5GJN2</accession>
<keyword evidence="1" id="KW-0520">NAD</keyword>
<dbReference type="Gene3D" id="3.40.50.10140">
    <property type="entry name" value="Toll/interleukin-1 receptor homology (TIR) domain"/>
    <property type="match status" value="1"/>
</dbReference>
<proteinExistence type="predicted"/>
<dbReference type="EMBL" id="JAMZMK010008059">
    <property type="protein sequence ID" value="KAI7742183.1"/>
    <property type="molecule type" value="Genomic_DNA"/>
</dbReference>
<dbReference type="SUPFAM" id="SSF52200">
    <property type="entry name" value="Toll/Interleukin receptor TIR domain"/>
    <property type="match status" value="1"/>
</dbReference>
<gene>
    <name evidence="3" type="ORF">M8C21_029942</name>
</gene>
<dbReference type="Pfam" id="PF01582">
    <property type="entry name" value="TIR"/>
    <property type="match status" value="1"/>
</dbReference>